<accession>A0ABP4BG41</accession>
<feature type="chain" id="PRO_5045352179" description="Gram-positive cocci surface proteins LPxTG domain-containing protein" evidence="3">
    <location>
        <begin position="26"/>
        <end position="525"/>
    </location>
</feature>
<comment type="caution">
    <text evidence="4">The sequence shown here is derived from an EMBL/GenBank/DDBJ whole genome shotgun (WGS) entry which is preliminary data.</text>
</comment>
<feature type="compositionally biased region" description="Pro residues" evidence="1">
    <location>
        <begin position="49"/>
        <end position="59"/>
    </location>
</feature>
<protein>
    <recommendedName>
        <fullName evidence="6">Gram-positive cocci surface proteins LPxTG domain-containing protein</fullName>
    </recommendedName>
</protein>
<evidence type="ECO:0000313" key="4">
    <source>
        <dbReference type="EMBL" id="GAA0948854.1"/>
    </source>
</evidence>
<evidence type="ECO:0000256" key="3">
    <source>
        <dbReference type="SAM" id="SignalP"/>
    </source>
</evidence>
<keyword evidence="3" id="KW-0732">Signal</keyword>
<keyword evidence="2" id="KW-0812">Transmembrane</keyword>
<evidence type="ECO:0000256" key="2">
    <source>
        <dbReference type="SAM" id="Phobius"/>
    </source>
</evidence>
<feature type="signal peptide" evidence="3">
    <location>
        <begin position="1"/>
        <end position="25"/>
    </location>
</feature>
<evidence type="ECO:0000313" key="5">
    <source>
        <dbReference type="Proteomes" id="UP001501578"/>
    </source>
</evidence>
<feature type="region of interest" description="Disordered" evidence="1">
    <location>
        <begin position="25"/>
        <end position="110"/>
    </location>
</feature>
<feature type="transmembrane region" description="Helical" evidence="2">
    <location>
        <begin position="497"/>
        <end position="517"/>
    </location>
</feature>
<name>A0ABP4BG41_9ACTN</name>
<keyword evidence="5" id="KW-1185">Reference proteome</keyword>
<keyword evidence="2" id="KW-1133">Transmembrane helix</keyword>
<organism evidence="4 5">
    <name type="scientific">Nonomuraea longicatena</name>
    <dbReference type="NCBI Taxonomy" id="83682"/>
    <lineage>
        <taxon>Bacteria</taxon>
        <taxon>Bacillati</taxon>
        <taxon>Actinomycetota</taxon>
        <taxon>Actinomycetes</taxon>
        <taxon>Streptosporangiales</taxon>
        <taxon>Streptosporangiaceae</taxon>
        <taxon>Nonomuraea</taxon>
    </lineage>
</organism>
<reference evidence="5" key="1">
    <citation type="journal article" date="2019" name="Int. J. Syst. Evol. Microbiol.">
        <title>The Global Catalogue of Microorganisms (GCM) 10K type strain sequencing project: providing services to taxonomists for standard genome sequencing and annotation.</title>
        <authorList>
            <consortium name="The Broad Institute Genomics Platform"/>
            <consortium name="The Broad Institute Genome Sequencing Center for Infectious Disease"/>
            <person name="Wu L."/>
            <person name="Ma J."/>
        </authorList>
    </citation>
    <scope>NUCLEOTIDE SEQUENCE [LARGE SCALE GENOMIC DNA]</scope>
    <source>
        <strain evidence="5">JCM 11136</strain>
    </source>
</reference>
<sequence>MRFNKSLAVAGALGLAVLTASPALAEPAPEPAGTPAAPASTAPVETPSPEAPKTPAPKPETPKTETPKTGTPKTPAPKAPAEKASPKPAPSETASEKEVEQKGTISLSATTAKPGDIVTVTVTSTREAITAITSRGFSPSSWNVPGERKEYRFQVRVSDALGEHAVDAHFADRSNARAVLTVVAAEDEAVKPAFGFDTQEVAPGGRVKVQVSGDMRAGEVIVSSDLLGHPRTLPLQESAAKGTGTAFLTVDVASDAKPGRYPIRADFGRFGTVSSSIEVVAGKPPVKPVPVTGLDLKLEPNRVIAGQSYFAGVTTTNVKAGTPVTITDPGGKKYTAKVDGWGTARVKLTSPKGAKPGAYTVKAALPSGQSRSAKLTVLKRHPQTSLALILDPGKVYAGGKFDAIVATEKGEKTTATITDPNGKKFTVKVGTSGVAVKRFHVASSTKAGDYWFQARLADGTKAWAKLTVKPRYKASDYTLTPRGGAATGGGHSESTGFAGVALGGLLLAGGAGSALFARRRAGEAA</sequence>
<feature type="compositionally biased region" description="Low complexity" evidence="1">
    <location>
        <begin position="25"/>
        <end position="48"/>
    </location>
</feature>
<keyword evidence="2" id="KW-0472">Membrane</keyword>
<evidence type="ECO:0008006" key="6">
    <source>
        <dbReference type="Google" id="ProtNLM"/>
    </source>
</evidence>
<gene>
    <name evidence="4" type="ORF">GCM10009560_66550</name>
</gene>
<evidence type="ECO:0000256" key="1">
    <source>
        <dbReference type="SAM" id="MobiDB-lite"/>
    </source>
</evidence>
<dbReference type="RefSeq" id="WP_343954184.1">
    <property type="nucleotide sequence ID" value="NZ_BAAAHQ010000043.1"/>
</dbReference>
<dbReference type="Proteomes" id="UP001501578">
    <property type="component" value="Unassembled WGS sequence"/>
</dbReference>
<dbReference type="EMBL" id="BAAAHQ010000043">
    <property type="protein sequence ID" value="GAA0948854.1"/>
    <property type="molecule type" value="Genomic_DNA"/>
</dbReference>
<proteinExistence type="predicted"/>